<dbReference type="GO" id="GO:0046872">
    <property type="term" value="F:metal ion binding"/>
    <property type="evidence" value="ECO:0007669"/>
    <property type="project" value="UniProtKB-KW"/>
</dbReference>
<dbReference type="AlphaFoldDB" id="A0A923LTF9"/>
<dbReference type="GO" id="GO:0016787">
    <property type="term" value="F:hydrolase activity"/>
    <property type="evidence" value="ECO:0007669"/>
    <property type="project" value="UniProtKB-KW"/>
</dbReference>
<reference evidence="6" key="1">
    <citation type="submission" date="2020-08" db="EMBL/GenBank/DDBJ databases">
        <title>Genome public.</title>
        <authorList>
            <person name="Liu C."/>
            <person name="Sun Q."/>
        </authorList>
    </citation>
    <scope>NUCLEOTIDE SEQUENCE</scope>
    <source>
        <strain evidence="6">NSJ-28</strain>
    </source>
</reference>
<dbReference type="InterPro" id="IPR023198">
    <property type="entry name" value="PGP-like_dom2"/>
</dbReference>
<dbReference type="PRINTS" id="PR00413">
    <property type="entry name" value="HADHALOGNASE"/>
</dbReference>
<name>A0A923LTF9_9FIRM</name>
<dbReference type="Gene3D" id="1.10.150.240">
    <property type="entry name" value="Putative phosphatase, domain 2"/>
    <property type="match status" value="1"/>
</dbReference>
<dbReference type="Pfam" id="PF13419">
    <property type="entry name" value="HAD_2"/>
    <property type="match status" value="1"/>
</dbReference>
<organism evidence="6 7">
    <name type="scientific">Agathobaculum faecis</name>
    <dbReference type="NCBI Taxonomy" id="2763013"/>
    <lineage>
        <taxon>Bacteria</taxon>
        <taxon>Bacillati</taxon>
        <taxon>Bacillota</taxon>
        <taxon>Clostridia</taxon>
        <taxon>Eubacteriales</taxon>
        <taxon>Butyricicoccaceae</taxon>
        <taxon>Agathobaculum</taxon>
    </lineage>
</organism>
<evidence type="ECO:0000313" key="6">
    <source>
        <dbReference type="EMBL" id="MBC5724338.1"/>
    </source>
</evidence>
<dbReference type="SFLD" id="SFLDS00003">
    <property type="entry name" value="Haloacid_Dehalogenase"/>
    <property type="match status" value="1"/>
</dbReference>
<keyword evidence="3" id="KW-0479">Metal-binding</keyword>
<evidence type="ECO:0000256" key="3">
    <source>
        <dbReference type="ARBA" id="ARBA00022723"/>
    </source>
</evidence>
<dbReference type="RefSeq" id="WP_054326555.1">
    <property type="nucleotide sequence ID" value="NZ_JACOPL010000002.1"/>
</dbReference>
<dbReference type="InterPro" id="IPR041492">
    <property type="entry name" value="HAD_2"/>
</dbReference>
<dbReference type="NCBIfam" id="TIGR01509">
    <property type="entry name" value="HAD-SF-IA-v3"/>
    <property type="match status" value="1"/>
</dbReference>
<evidence type="ECO:0000256" key="1">
    <source>
        <dbReference type="ARBA" id="ARBA00001946"/>
    </source>
</evidence>
<comment type="similarity">
    <text evidence="2">Belongs to the HAD-like hydrolase superfamily. CbbY/CbbZ/Gph/YieH family.</text>
</comment>
<sequence length="215" mass="24178">MLKTIIMDFDGLIVDTEVVWYRIYVEWFRVHKQYDLSVQEFLACVGSNAEDLFRKLDAKGIHVDRDAFAQDTLACFIEESGRLPAKPGVEDFLKSARENGLSVALATSSGRKKPTVHLERLHLMQYFDLLVTAEDVERIKPNPDLFLKAAEKLGCTPAECLVVEDSLNGLLAGRNADMRVLVVPNDVTKYCTFEGQYRLCDSLADVDVPSLIAEF</sequence>
<dbReference type="FunFam" id="3.40.50.1000:FF:000036">
    <property type="entry name" value="HAD family hydrolase"/>
    <property type="match status" value="1"/>
</dbReference>
<accession>A0A923LTF9</accession>
<dbReference type="InterPro" id="IPR036412">
    <property type="entry name" value="HAD-like_sf"/>
</dbReference>
<evidence type="ECO:0000313" key="7">
    <source>
        <dbReference type="Proteomes" id="UP000606499"/>
    </source>
</evidence>
<protein>
    <submittedName>
        <fullName evidence="6">HAD family hydrolase</fullName>
    </submittedName>
</protein>
<dbReference type="Proteomes" id="UP000606499">
    <property type="component" value="Unassembled WGS sequence"/>
</dbReference>
<dbReference type="InterPro" id="IPR051600">
    <property type="entry name" value="Beta-PGM-like"/>
</dbReference>
<gene>
    <name evidence="6" type="ORF">H8S45_02495</name>
</gene>
<evidence type="ECO:0000256" key="2">
    <source>
        <dbReference type="ARBA" id="ARBA00006171"/>
    </source>
</evidence>
<proteinExistence type="inferred from homology"/>
<dbReference type="InterPro" id="IPR023214">
    <property type="entry name" value="HAD_sf"/>
</dbReference>
<keyword evidence="5" id="KW-0460">Magnesium</keyword>
<dbReference type="SUPFAM" id="SSF56784">
    <property type="entry name" value="HAD-like"/>
    <property type="match status" value="1"/>
</dbReference>
<dbReference type="CDD" id="cd16423">
    <property type="entry name" value="HAD_BPGM-like"/>
    <property type="match status" value="1"/>
</dbReference>
<evidence type="ECO:0000256" key="4">
    <source>
        <dbReference type="ARBA" id="ARBA00022801"/>
    </source>
</evidence>
<dbReference type="SFLD" id="SFLDG01129">
    <property type="entry name" value="C1.5:_HAD__Beta-PGM__Phosphata"/>
    <property type="match status" value="1"/>
</dbReference>
<dbReference type="InterPro" id="IPR006439">
    <property type="entry name" value="HAD-SF_hydro_IA"/>
</dbReference>
<keyword evidence="4 6" id="KW-0378">Hydrolase</keyword>
<dbReference type="PANTHER" id="PTHR46193:SF21">
    <property type="entry name" value="SLL1138 PROTEIN"/>
    <property type="match status" value="1"/>
</dbReference>
<dbReference type="EMBL" id="JACOPL010000002">
    <property type="protein sequence ID" value="MBC5724338.1"/>
    <property type="molecule type" value="Genomic_DNA"/>
</dbReference>
<evidence type="ECO:0000256" key="5">
    <source>
        <dbReference type="ARBA" id="ARBA00022842"/>
    </source>
</evidence>
<comment type="caution">
    <text evidence="6">The sequence shown here is derived from an EMBL/GenBank/DDBJ whole genome shotgun (WGS) entry which is preliminary data.</text>
</comment>
<comment type="cofactor">
    <cofactor evidence="1">
        <name>Mg(2+)</name>
        <dbReference type="ChEBI" id="CHEBI:18420"/>
    </cofactor>
</comment>
<dbReference type="NCBIfam" id="TIGR01549">
    <property type="entry name" value="HAD-SF-IA-v1"/>
    <property type="match status" value="1"/>
</dbReference>
<dbReference type="Gene3D" id="3.40.50.1000">
    <property type="entry name" value="HAD superfamily/HAD-like"/>
    <property type="match status" value="1"/>
</dbReference>
<dbReference type="PANTHER" id="PTHR46193">
    <property type="entry name" value="6-PHOSPHOGLUCONATE PHOSPHATASE"/>
    <property type="match status" value="1"/>
</dbReference>
<keyword evidence="7" id="KW-1185">Reference proteome</keyword>